<feature type="compositionally biased region" description="Basic and acidic residues" evidence="1">
    <location>
        <begin position="13"/>
        <end position="24"/>
    </location>
</feature>
<feature type="region of interest" description="Disordered" evidence="1">
    <location>
        <begin position="1"/>
        <end position="32"/>
    </location>
</feature>
<dbReference type="InterPro" id="IPR039869">
    <property type="entry name" value="UBTD1/2"/>
</dbReference>
<evidence type="ECO:0000313" key="4">
    <source>
        <dbReference type="Proteomes" id="UP001152759"/>
    </source>
</evidence>
<dbReference type="PRINTS" id="PR00348">
    <property type="entry name" value="UBIQUITIN"/>
</dbReference>
<feature type="domain" description="Ubiquitin-like" evidence="2">
    <location>
        <begin position="157"/>
        <end position="230"/>
    </location>
</feature>
<keyword evidence="4" id="KW-1185">Reference proteome</keyword>
<dbReference type="InterPro" id="IPR000626">
    <property type="entry name" value="Ubiquitin-like_dom"/>
</dbReference>
<dbReference type="Pfam" id="PF00240">
    <property type="entry name" value="ubiquitin"/>
    <property type="match status" value="1"/>
</dbReference>
<feature type="compositionally biased region" description="Low complexity" evidence="1">
    <location>
        <begin position="1"/>
        <end position="10"/>
    </location>
</feature>
<dbReference type="InterPro" id="IPR032752">
    <property type="entry name" value="DC-UbP/UBTD2_N"/>
</dbReference>
<dbReference type="EMBL" id="OU963863">
    <property type="protein sequence ID" value="CAH0384002.1"/>
    <property type="molecule type" value="Genomic_DNA"/>
</dbReference>
<organism evidence="3 4">
    <name type="scientific">Bemisia tabaci</name>
    <name type="common">Sweetpotato whitefly</name>
    <name type="synonym">Aleurodes tabaci</name>
    <dbReference type="NCBI Taxonomy" id="7038"/>
    <lineage>
        <taxon>Eukaryota</taxon>
        <taxon>Metazoa</taxon>
        <taxon>Ecdysozoa</taxon>
        <taxon>Arthropoda</taxon>
        <taxon>Hexapoda</taxon>
        <taxon>Insecta</taxon>
        <taxon>Pterygota</taxon>
        <taxon>Neoptera</taxon>
        <taxon>Paraneoptera</taxon>
        <taxon>Hemiptera</taxon>
        <taxon>Sternorrhyncha</taxon>
        <taxon>Aleyrodoidea</taxon>
        <taxon>Aleyrodidae</taxon>
        <taxon>Aleyrodinae</taxon>
        <taxon>Bemisia</taxon>
    </lineage>
</organism>
<dbReference type="Pfam" id="PF16455">
    <property type="entry name" value="UBD"/>
    <property type="match status" value="1"/>
</dbReference>
<accession>A0A9P0A5U4</accession>
<gene>
    <name evidence="3" type="ORF">BEMITA_LOCUS3385</name>
</gene>
<dbReference type="Gene3D" id="3.10.20.90">
    <property type="entry name" value="Phosphatidylinositol 3-kinase Catalytic Subunit, Chain A, domain 1"/>
    <property type="match status" value="1"/>
</dbReference>
<name>A0A9P0A5U4_BEMTA</name>
<dbReference type="PANTHER" id="PTHR13609">
    <property type="entry name" value="UBIQUITIN DOMAIN CONTAINING 1 PROTEIN-RELATED"/>
    <property type="match status" value="1"/>
</dbReference>
<dbReference type="SMART" id="SM00213">
    <property type="entry name" value="UBQ"/>
    <property type="match status" value="1"/>
</dbReference>
<dbReference type="CDD" id="cd01794">
    <property type="entry name" value="Ubl_UBTD"/>
    <property type="match status" value="1"/>
</dbReference>
<evidence type="ECO:0000256" key="1">
    <source>
        <dbReference type="SAM" id="MobiDB-lite"/>
    </source>
</evidence>
<evidence type="ECO:0000259" key="2">
    <source>
        <dbReference type="PROSITE" id="PS50053"/>
    </source>
</evidence>
<dbReference type="AlphaFoldDB" id="A0A9P0A5U4"/>
<dbReference type="InterPro" id="IPR038169">
    <property type="entry name" value="DC-UbP/UBTD2_N_sf"/>
</dbReference>
<reference evidence="3" key="1">
    <citation type="submission" date="2021-12" db="EMBL/GenBank/DDBJ databases">
        <authorList>
            <person name="King R."/>
        </authorList>
    </citation>
    <scope>NUCLEOTIDE SEQUENCE</scope>
</reference>
<dbReference type="KEGG" id="btab:109032825"/>
<dbReference type="Gene3D" id="1.20.225.20">
    <property type="entry name" value="Ub domain-containing protein, DC-UbP/UBTD2, N-terminal domain"/>
    <property type="match status" value="1"/>
</dbReference>
<evidence type="ECO:0000313" key="3">
    <source>
        <dbReference type="EMBL" id="CAH0384002.1"/>
    </source>
</evidence>
<sequence>MGGCIGINRNGRGRSDDSPEHDLRTTQSGRSRKNHPLCVEIIRWKSDVPLTEGQLRSKRDEFWDTAPAFEGRKEIWDALRAAAVAAEASDFQLAQAILDGANISVPNGYLTECYDELGTCYQVPVYCLSYPINIVKENSGRDSPPDISEATEGGSEMVLKLRLSSSCQDVKLPVLTRDTIGYVKKKLQSQEGIEPSRQRWFFGGKLLGDKLHLDEIKIQPGYVIQVIVNQEPTTS</sequence>
<dbReference type="InterPro" id="IPR029071">
    <property type="entry name" value="Ubiquitin-like_domsf"/>
</dbReference>
<dbReference type="InterPro" id="IPR019956">
    <property type="entry name" value="Ubiquitin_dom"/>
</dbReference>
<dbReference type="Proteomes" id="UP001152759">
    <property type="component" value="Chromosome 2"/>
</dbReference>
<protein>
    <recommendedName>
        <fullName evidence="2">Ubiquitin-like domain-containing protein</fullName>
    </recommendedName>
</protein>
<dbReference type="PROSITE" id="PS50053">
    <property type="entry name" value="UBIQUITIN_2"/>
    <property type="match status" value="1"/>
</dbReference>
<dbReference type="SUPFAM" id="SSF54236">
    <property type="entry name" value="Ubiquitin-like"/>
    <property type="match status" value="1"/>
</dbReference>
<dbReference type="OrthoDB" id="1640476at2759"/>
<proteinExistence type="predicted"/>